<evidence type="ECO:0000256" key="1">
    <source>
        <dbReference type="SAM" id="Phobius"/>
    </source>
</evidence>
<comment type="caution">
    <text evidence="2">The sequence shown here is derived from an EMBL/GenBank/DDBJ whole genome shotgun (WGS) entry which is preliminary data.</text>
</comment>
<name>A0A2W4W660_9CYAN</name>
<keyword evidence="1" id="KW-0812">Transmembrane</keyword>
<keyword evidence="1" id="KW-0472">Membrane</keyword>
<evidence type="ECO:0000313" key="3">
    <source>
        <dbReference type="Proteomes" id="UP000249354"/>
    </source>
</evidence>
<protein>
    <recommendedName>
        <fullName evidence="4">ABC transporter permease</fullName>
    </recommendedName>
</protein>
<organism evidence="2 3">
    <name type="scientific">Leptolyngbya foveolarum</name>
    <dbReference type="NCBI Taxonomy" id="47253"/>
    <lineage>
        <taxon>Bacteria</taxon>
        <taxon>Bacillati</taxon>
        <taxon>Cyanobacteriota</taxon>
        <taxon>Cyanophyceae</taxon>
        <taxon>Leptolyngbyales</taxon>
        <taxon>Leptolyngbyaceae</taxon>
        <taxon>Leptolyngbya group</taxon>
        <taxon>Leptolyngbya</taxon>
    </lineage>
</organism>
<reference evidence="2 3" key="2">
    <citation type="submission" date="2018-06" db="EMBL/GenBank/DDBJ databases">
        <title>Metagenomic assembly of (sub)arctic Cyanobacteria and their associated microbiome from non-axenic cultures.</title>
        <authorList>
            <person name="Baurain D."/>
        </authorList>
    </citation>
    <scope>NUCLEOTIDE SEQUENCE [LARGE SCALE GENOMIC DNA]</scope>
    <source>
        <strain evidence="2">ULC129bin1</strain>
    </source>
</reference>
<feature type="transmembrane region" description="Helical" evidence="1">
    <location>
        <begin position="108"/>
        <end position="132"/>
    </location>
</feature>
<dbReference type="AlphaFoldDB" id="A0A2W4W660"/>
<feature type="transmembrane region" description="Helical" evidence="1">
    <location>
        <begin position="385"/>
        <end position="408"/>
    </location>
</feature>
<feature type="transmembrane region" description="Helical" evidence="1">
    <location>
        <begin position="231"/>
        <end position="257"/>
    </location>
</feature>
<feature type="transmembrane region" description="Helical" evidence="1">
    <location>
        <begin position="420"/>
        <end position="441"/>
    </location>
</feature>
<reference evidence="3" key="1">
    <citation type="submission" date="2018-04" db="EMBL/GenBank/DDBJ databases">
        <authorList>
            <person name="Cornet L."/>
        </authorList>
    </citation>
    <scope>NUCLEOTIDE SEQUENCE [LARGE SCALE GENOMIC DNA]</scope>
</reference>
<feature type="transmembrane region" description="Helical" evidence="1">
    <location>
        <begin position="179"/>
        <end position="200"/>
    </location>
</feature>
<feature type="transmembrane region" description="Helical" evidence="1">
    <location>
        <begin position="475"/>
        <end position="498"/>
    </location>
</feature>
<dbReference type="Proteomes" id="UP000249354">
    <property type="component" value="Unassembled WGS sequence"/>
</dbReference>
<feature type="transmembrane region" description="Helical" evidence="1">
    <location>
        <begin position="144"/>
        <end position="167"/>
    </location>
</feature>
<feature type="transmembrane region" description="Helical" evidence="1">
    <location>
        <begin position="64"/>
        <end position="82"/>
    </location>
</feature>
<dbReference type="EMBL" id="QBMC01000037">
    <property type="protein sequence ID" value="PZO19891.1"/>
    <property type="molecule type" value="Genomic_DNA"/>
</dbReference>
<sequence length="513" mass="55976">MTQWTDRIGKRNPQFLRECRGRLKSRNVIAAIVLSLIFQFLLYISVAGLGGEIVLQDQRSVCQALSWIMPYVLFVLGGFYIVDDLTKEERTGTLNFIRLSPRPAQEILLGKLLGVPLLPVILALTAVPLHVISGLLGGASALWFLSYYGVLAFGTAFVYTLALLFGFVGSASPFGKQQALNAIAFAGLALVIITPIFMAWNTFATWEGFKFGSALYTQPYNGARAEPFVQWLYLPIVGNLLIAHLFTLGNLAIGTFVTWRVLLRTFRIPQATLLSKRISYLIVAYLNMLLWGFFQNNLIQSSEGRILGFAAAAFALNVAIAFLLIFAIAPTRQTLIDWSRARGGSILDWVWNDNSPSVLSILISAAIAGALIVPWILIVDRGEEVAILPMILATLSLGTCALIYATIVQLIFSSKLRAPFVWAIGTVATIAAVPPIFLGVLDIGTYGSMTAAEMAIWTFFGLPFGIANQSGMESAALGIGIGWALQIVVLLILLSRLARSLKQLSERRAIAPR</sequence>
<accession>A0A2W4W660</accession>
<proteinExistence type="predicted"/>
<feature type="transmembrane region" description="Helical" evidence="1">
    <location>
        <begin position="306"/>
        <end position="329"/>
    </location>
</feature>
<keyword evidence="1" id="KW-1133">Transmembrane helix</keyword>
<feature type="transmembrane region" description="Helical" evidence="1">
    <location>
        <begin position="358"/>
        <end position="379"/>
    </location>
</feature>
<gene>
    <name evidence="2" type="ORF">DCF25_07765</name>
</gene>
<evidence type="ECO:0000313" key="2">
    <source>
        <dbReference type="EMBL" id="PZO19891.1"/>
    </source>
</evidence>
<feature type="transmembrane region" description="Helical" evidence="1">
    <location>
        <begin position="27"/>
        <end position="44"/>
    </location>
</feature>
<evidence type="ECO:0008006" key="4">
    <source>
        <dbReference type="Google" id="ProtNLM"/>
    </source>
</evidence>